<dbReference type="InterPro" id="IPR002259">
    <property type="entry name" value="Eqnu_transpt"/>
</dbReference>
<feature type="transmembrane region" description="Helical" evidence="7">
    <location>
        <begin position="328"/>
        <end position="347"/>
    </location>
</feature>
<protein>
    <recommendedName>
        <fullName evidence="9">Major facilitator superfamily (MFS) profile domain-containing protein</fullName>
    </recommendedName>
</protein>
<sequence>MREDSSLLKKDHNELHRLGISGDSSTSDDATLFEVLLFLSGGMGASLCYTATLSSLVYFKEEYGAASFVYLNLGVFFPLVPIALMQAKWDHEYDKRIGSYTTFFFRGVVGFVVSVLVTALIPFTHGLSVLVGLSTVLGACGAVLQGTFNQMASFVSFDSRLKAAVSSGLQASAIVPFIVSYFTNFGSSGSDAGFKAFFVTISCVECVLFGLFLLLMYRSRPVAVAMLRRDSAIYTDLSSSKDECNTIPQAEKPTTTVTLSYTELWDITSVCCVTIVVTLIPSFMVDAWFTKVKSDWIVLPQVLFYTRIAFDFSGRLATLLLPPTSVKCLLTCAVLRVFIVIAFFVVSTMGSYSNQLTPPFVAVIGWASGYLVTGCFQLAPDLLPDNQRDASVTQQASLLNTAFSVAAVGGLLSSFMLLFIL</sequence>
<dbReference type="AlphaFoldDB" id="A0A7S4NIJ8"/>
<feature type="transmembrane region" description="Helical" evidence="7">
    <location>
        <begin position="161"/>
        <end position="182"/>
    </location>
</feature>
<accession>A0A7S4NIJ8</accession>
<evidence type="ECO:0000256" key="7">
    <source>
        <dbReference type="SAM" id="Phobius"/>
    </source>
</evidence>
<feature type="transmembrane region" description="Helical" evidence="7">
    <location>
        <begin position="65"/>
        <end position="85"/>
    </location>
</feature>
<evidence type="ECO:0000313" key="8">
    <source>
        <dbReference type="EMBL" id="CAE2290371.1"/>
    </source>
</evidence>
<gene>
    <name evidence="8" type="ORF">OAUR00152_LOCUS42818</name>
</gene>
<keyword evidence="6 7" id="KW-0472">Membrane</keyword>
<feature type="transmembrane region" description="Helical" evidence="7">
    <location>
        <begin position="194"/>
        <end position="217"/>
    </location>
</feature>
<evidence type="ECO:0008006" key="9">
    <source>
        <dbReference type="Google" id="ProtNLM"/>
    </source>
</evidence>
<evidence type="ECO:0000256" key="1">
    <source>
        <dbReference type="ARBA" id="ARBA00004141"/>
    </source>
</evidence>
<proteinExistence type="inferred from homology"/>
<dbReference type="EMBL" id="HBKQ01062759">
    <property type="protein sequence ID" value="CAE2290371.1"/>
    <property type="molecule type" value="Transcribed_RNA"/>
</dbReference>
<dbReference type="GO" id="GO:0005337">
    <property type="term" value="F:nucleoside transmembrane transporter activity"/>
    <property type="evidence" value="ECO:0007669"/>
    <property type="project" value="InterPro"/>
</dbReference>
<feature type="transmembrane region" description="Helical" evidence="7">
    <location>
        <begin position="264"/>
        <end position="284"/>
    </location>
</feature>
<evidence type="ECO:0000256" key="6">
    <source>
        <dbReference type="ARBA" id="ARBA00023136"/>
    </source>
</evidence>
<evidence type="ECO:0000256" key="2">
    <source>
        <dbReference type="ARBA" id="ARBA00007965"/>
    </source>
</evidence>
<evidence type="ECO:0000256" key="4">
    <source>
        <dbReference type="ARBA" id="ARBA00022692"/>
    </source>
</evidence>
<comment type="subcellular location">
    <subcellularLocation>
        <location evidence="1">Membrane</location>
        <topology evidence="1">Multi-pass membrane protein</topology>
    </subcellularLocation>
</comment>
<feature type="transmembrane region" description="Helical" evidence="7">
    <location>
        <begin position="35"/>
        <end position="59"/>
    </location>
</feature>
<feature type="transmembrane region" description="Helical" evidence="7">
    <location>
        <begin position="127"/>
        <end position="149"/>
    </location>
</feature>
<comment type="similarity">
    <text evidence="2">Belongs to the SLC29A/ENT transporter (TC 2.A.57) family.</text>
</comment>
<feature type="transmembrane region" description="Helical" evidence="7">
    <location>
        <begin position="97"/>
        <end position="121"/>
    </location>
</feature>
<evidence type="ECO:0000256" key="3">
    <source>
        <dbReference type="ARBA" id="ARBA00022448"/>
    </source>
</evidence>
<reference evidence="8" key="1">
    <citation type="submission" date="2021-01" db="EMBL/GenBank/DDBJ databases">
        <authorList>
            <person name="Corre E."/>
            <person name="Pelletier E."/>
            <person name="Niang G."/>
            <person name="Scheremetjew M."/>
            <person name="Finn R."/>
            <person name="Kale V."/>
            <person name="Holt S."/>
            <person name="Cochrane G."/>
            <person name="Meng A."/>
            <person name="Brown T."/>
            <person name="Cohen L."/>
        </authorList>
    </citation>
    <scope>NUCLEOTIDE SEQUENCE</scope>
    <source>
        <strain evidence="8">Isolate 1302-5</strain>
    </source>
</reference>
<feature type="transmembrane region" description="Helical" evidence="7">
    <location>
        <begin position="398"/>
        <end position="420"/>
    </location>
</feature>
<evidence type="ECO:0000256" key="5">
    <source>
        <dbReference type="ARBA" id="ARBA00022989"/>
    </source>
</evidence>
<keyword evidence="3" id="KW-0813">Transport</keyword>
<keyword evidence="4 7" id="KW-0812">Transmembrane</keyword>
<dbReference type="SUPFAM" id="SSF103473">
    <property type="entry name" value="MFS general substrate transporter"/>
    <property type="match status" value="1"/>
</dbReference>
<dbReference type="PANTHER" id="PTHR10332:SF10">
    <property type="entry name" value="EQUILIBRATIVE NUCLEOSIDE TRANSPORTER 4"/>
    <property type="match status" value="1"/>
</dbReference>
<dbReference type="PANTHER" id="PTHR10332">
    <property type="entry name" value="EQUILIBRATIVE NUCLEOSIDE TRANSPORTER"/>
    <property type="match status" value="1"/>
</dbReference>
<name>A0A7S4NIJ8_9STRA</name>
<dbReference type="InterPro" id="IPR036259">
    <property type="entry name" value="MFS_trans_sf"/>
</dbReference>
<keyword evidence="5 7" id="KW-1133">Transmembrane helix</keyword>
<feature type="transmembrane region" description="Helical" evidence="7">
    <location>
        <begin position="359"/>
        <end position="378"/>
    </location>
</feature>
<organism evidence="8">
    <name type="scientific">Odontella aurita</name>
    <dbReference type="NCBI Taxonomy" id="265563"/>
    <lineage>
        <taxon>Eukaryota</taxon>
        <taxon>Sar</taxon>
        <taxon>Stramenopiles</taxon>
        <taxon>Ochrophyta</taxon>
        <taxon>Bacillariophyta</taxon>
        <taxon>Mediophyceae</taxon>
        <taxon>Biddulphiophycidae</taxon>
        <taxon>Eupodiscales</taxon>
        <taxon>Odontellaceae</taxon>
        <taxon>Odontella</taxon>
    </lineage>
</organism>
<dbReference type="GO" id="GO:0005886">
    <property type="term" value="C:plasma membrane"/>
    <property type="evidence" value="ECO:0007669"/>
    <property type="project" value="TreeGrafter"/>
</dbReference>